<evidence type="ECO:0000313" key="1">
    <source>
        <dbReference type="EMBL" id="KDQ11660.1"/>
    </source>
</evidence>
<accession>A0A067MAD2</accession>
<proteinExistence type="predicted"/>
<name>A0A067MAD2_BOTB1</name>
<dbReference type="InParanoid" id="A0A067MAD2"/>
<dbReference type="AlphaFoldDB" id="A0A067MAD2"/>
<evidence type="ECO:0000313" key="2">
    <source>
        <dbReference type="Proteomes" id="UP000027195"/>
    </source>
</evidence>
<reference evidence="2" key="1">
    <citation type="journal article" date="2014" name="Proc. Natl. Acad. Sci. U.S.A.">
        <title>Extensive sampling of basidiomycete genomes demonstrates inadequacy of the white-rot/brown-rot paradigm for wood decay fungi.</title>
        <authorList>
            <person name="Riley R."/>
            <person name="Salamov A.A."/>
            <person name="Brown D.W."/>
            <person name="Nagy L.G."/>
            <person name="Floudas D."/>
            <person name="Held B.W."/>
            <person name="Levasseur A."/>
            <person name="Lombard V."/>
            <person name="Morin E."/>
            <person name="Otillar R."/>
            <person name="Lindquist E.A."/>
            <person name="Sun H."/>
            <person name="LaButti K.M."/>
            <person name="Schmutz J."/>
            <person name="Jabbour D."/>
            <person name="Luo H."/>
            <person name="Baker S.E."/>
            <person name="Pisabarro A.G."/>
            <person name="Walton J.D."/>
            <person name="Blanchette R.A."/>
            <person name="Henrissat B."/>
            <person name="Martin F."/>
            <person name="Cullen D."/>
            <person name="Hibbett D.S."/>
            <person name="Grigoriev I.V."/>
        </authorList>
    </citation>
    <scope>NUCLEOTIDE SEQUENCE [LARGE SCALE GENOMIC DNA]</scope>
    <source>
        <strain evidence="2">FD-172 SS1</strain>
    </source>
</reference>
<keyword evidence="2" id="KW-1185">Reference proteome</keyword>
<dbReference type="EMBL" id="KL198056">
    <property type="protein sequence ID" value="KDQ11660.1"/>
    <property type="molecule type" value="Genomic_DNA"/>
</dbReference>
<dbReference type="HOGENOM" id="CLU_470080_0_0_1"/>
<sequence length="580" mass="63243">MTCRFGIRTKVKSVWFTTKFSRLEHLFTKQAKFGEFTRPCNLEFTVAYATLKFDPAMTILSVIHPPVPVSNSKGSVIGSVIGQVPIWTTVIWSPAEASALPDDSGSGSNKISGSYKCVTAAFDKLESSFLLNFSAPIDNFDSLSLKFRGRLGDRDILVSDSESIHGASVALSLVAKHANAPFAWAGDVVWTVTVEASGQVIPLESTRVEIYAVSSRTAEAVFFKTTPVPVRLLRRIVYPATADYISYLVKTLFYDFGFIYESVSGGTHGDLNHYGGPCRLDDWIDHTVTPTRSKDRHNCYDIAGMVQTCLPFLLGNPKKLWAYLEPYGFIKETNLIGWGPCNNPLFEAKRNPKEHVVVRANASDPPPPRSGFGNHAFIVLPDDSVVDVTSGPHFGDEKLSEYLDNSIDKDLGLYKPGAHPKTWGTAHGVAYYEGVTSIGTYHGPVSHPKEAPASKEVAKQMQVAAVPNAPSVSHSNSHLHQIPDSMLSALPGSAFGKPHRTYVTHTSSQAHWDVVLDNNAGVRAVVDVCGDHDAAVQAMTRHLGTYQHGPDEVFKAPDAGRTHGQYSLESIAPGYAVIWV</sequence>
<protein>
    <submittedName>
        <fullName evidence="1">Uncharacterized protein</fullName>
    </submittedName>
</protein>
<organism evidence="1 2">
    <name type="scientific">Botryobasidium botryosum (strain FD-172 SS1)</name>
    <dbReference type="NCBI Taxonomy" id="930990"/>
    <lineage>
        <taxon>Eukaryota</taxon>
        <taxon>Fungi</taxon>
        <taxon>Dikarya</taxon>
        <taxon>Basidiomycota</taxon>
        <taxon>Agaricomycotina</taxon>
        <taxon>Agaricomycetes</taxon>
        <taxon>Cantharellales</taxon>
        <taxon>Botryobasidiaceae</taxon>
        <taxon>Botryobasidium</taxon>
    </lineage>
</organism>
<dbReference type="Proteomes" id="UP000027195">
    <property type="component" value="Unassembled WGS sequence"/>
</dbReference>
<gene>
    <name evidence="1" type="ORF">BOTBODRAFT_448586</name>
</gene>
<dbReference type="OrthoDB" id="5121585at2759"/>